<dbReference type="InterPro" id="IPR003959">
    <property type="entry name" value="ATPase_AAA_core"/>
</dbReference>
<dbReference type="Pfam" id="PF00004">
    <property type="entry name" value="AAA"/>
    <property type="match status" value="2"/>
</dbReference>
<proteinExistence type="inferred from homology"/>
<keyword evidence="4" id="KW-0175">Coiled coil</keyword>
<keyword evidence="3" id="KW-0067">ATP-binding</keyword>
<dbReference type="Pfam" id="PF17862">
    <property type="entry name" value="AAA_lid_3"/>
    <property type="match status" value="1"/>
</dbReference>
<dbReference type="FunFam" id="3.40.50.300:FF:001025">
    <property type="entry name" value="ATPase family, AAA domain-containing 2B"/>
    <property type="match status" value="1"/>
</dbReference>
<dbReference type="SMART" id="SM00382">
    <property type="entry name" value="AAA"/>
    <property type="match status" value="2"/>
</dbReference>
<dbReference type="PANTHER" id="PTHR23077">
    <property type="entry name" value="AAA-FAMILY ATPASE"/>
    <property type="match status" value="1"/>
</dbReference>
<dbReference type="EMBL" id="LT550270">
    <property type="protein sequence ID" value="SAL95342.1"/>
    <property type="molecule type" value="Genomic_DNA"/>
</dbReference>
<dbReference type="GO" id="GO:0005524">
    <property type="term" value="F:ATP binding"/>
    <property type="evidence" value="ECO:0007669"/>
    <property type="project" value="UniProtKB-KW"/>
</dbReference>
<dbReference type="InterPro" id="IPR027417">
    <property type="entry name" value="P-loop_NTPase"/>
</dbReference>
<accession>A0A163IU18</accession>
<evidence type="ECO:0000256" key="1">
    <source>
        <dbReference type="ARBA" id="ARBA00006914"/>
    </source>
</evidence>
<dbReference type="InterPro" id="IPR041569">
    <property type="entry name" value="AAA_lid_3"/>
</dbReference>
<dbReference type="InterPro" id="IPR003960">
    <property type="entry name" value="ATPase_AAA_CS"/>
</dbReference>
<dbReference type="OrthoDB" id="5421at2759"/>
<keyword evidence="2" id="KW-0547">Nucleotide-binding</keyword>
<evidence type="ECO:0000256" key="4">
    <source>
        <dbReference type="ARBA" id="ARBA00023054"/>
    </source>
</evidence>
<feature type="domain" description="AAA+ ATPase" evidence="6">
    <location>
        <begin position="146"/>
        <end position="280"/>
    </location>
</feature>
<keyword evidence="8" id="KW-1185">Reference proteome</keyword>
<dbReference type="PROSITE" id="PS00674">
    <property type="entry name" value="AAA"/>
    <property type="match status" value="1"/>
</dbReference>
<evidence type="ECO:0000256" key="2">
    <source>
        <dbReference type="ARBA" id="ARBA00022741"/>
    </source>
</evidence>
<evidence type="ECO:0000259" key="6">
    <source>
        <dbReference type="SMART" id="SM00382"/>
    </source>
</evidence>
<dbReference type="Proteomes" id="UP000078561">
    <property type="component" value="Unassembled WGS sequence"/>
</dbReference>
<gene>
    <name evidence="7" type="primary">ABSGL_00660.1 scaffold 832</name>
</gene>
<feature type="domain" description="AAA+ ATPase" evidence="6">
    <location>
        <begin position="452"/>
        <end position="593"/>
    </location>
</feature>
<dbReference type="Gene3D" id="3.40.50.300">
    <property type="entry name" value="P-loop containing nucleotide triphosphate hydrolases"/>
    <property type="match status" value="2"/>
</dbReference>
<protein>
    <recommendedName>
        <fullName evidence="6">AAA+ ATPase domain-containing protein</fullName>
    </recommendedName>
</protein>
<reference evidence="7" key="1">
    <citation type="submission" date="2016-04" db="EMBL/GenBank/DDBJ databases">
        <authorList>
            <person name="Evans L.H."/>
            <person name="Alamgir A."/>
            <person name="Owens N."/>
            <person name="Weber N.D."/>
            <person name="Virtaneva K."/>
            <person name="Barbian K."/>
            <person name="Babar A."/>
            <person name="Rosenke K."/>
        </authorList>
    </citation>
    <scope>NUCLEOTIDE SEQUENCE [LARGE SCALE GENOMIC DNA]</scope>
    <source>
        <strain evidence="7">CBS 101.48</strain>
    </source>
</reference>
<dbReference type="OMA" id="HIGCHIL"/>
<dbReference type="InterPro" id="IPR050168">
    <property type="entry name" value="AAA_ATPase_domain"/>
</dbReference>
<evidence type="ECO:0000256" key="3">
    <source>
        <dbReference type="ARBA" id="ARBA00022840"/>
    </source>
</evidence>
<evidence type="ECO:0000256" key="5">
    <source>
        <dbReference type="SAM" id="MobiDB-lite"/>
    </source>
</evidence>
<name>A0A163IU18_ABSGL</name>
<dbReference type="InterPro" id="IPR003593">
    <property type="entry name" value="AAA+_ATPase"/>
</dbReference>
<comment type="similarity">
    <text evidence="1">Belongs to the AAA ATPase family.</text>
</comment>
<dbReference type="InParanoid" id="A0A163IU18"/>
<dbReference type="GO" id="GO:0016887">
    <property type="term" value="F:ATP hydrolysis activity"/>
    <property type="evidence" value="ECO:0007669"/>
    <property type="project" value="InterPro"/>
</dbReference>
<organism evidence="7">
    <name type="scientific">Absidia glauca</name>
    <name type="common">Pin mould</name>
    <dbReference type="NCBI Taxonomy" id="4829"/>
    <lineage>
        <taxon>Eukaryota</taxon>
        <taxon>Fungi</taxon>
        <taxon>Fungi incertae sedis</taxon>
        <taxon>Mucoromycota</taxon>
        <taxon>Mucoromycotina</taxon>
        <taxon>Mucoromycetes</taxon>
        <taxon>Mucorales</taxon>
        <taxon>Cunninghamellaceae</taxon>
        <taxon>Absidia</taxon>
    </lineage>
</organism>
<evidence type="ECO:0000313" key="7">
    <source>
        <dbReference type="EMBL" id="SAL95342.1"/>
    </source>
</evidence>
<feature type="region of interest" description="Disordered" evidence="5">
    <location>
        <begin position="719"/>
        <end position="738"/>
    </location>
</feature>
<dbReference type="PANTHER" id="PTHR23077:SF171">
    <property type="entry name" value="NUCLEAR VALOSIN-CONTAINING PROTEIN-LIKE"/>
    <property type="match status" value="1"/>
</dbReference>
<dbReference type="Gene3D" id="1.10.8.60">
    <property type="match status" value="2"/>
</dbReference>
<dbReference type="SUPFAM" id="SSF52540">
    <property type="entry name" value="P-loop containing nucleoside triphosphate hydrolases"/>
    <property type="match status" value="2"/>
</dbReference>
<sequence>MIDLITASRVTVQVSPLECTISQDRRVLKGLPNYDAFIRRRLPDYSVSVDDVLCWDLGGRAISVKICDITIGPQPASQGLQPVQSEHHSYRIDRKTTIIDITLATPSALDYDMDNHSQHDVLSSLVEIIRSGFDCAPSFQQLGIPVAKSVLLHGVSGIGKSTLVRRAAQHIGCHILSISIQDLLVMKEEWDLDAFKNYNPLHLMVNKSIAAAPSILMIRDLDSIGKGNDKLLEVLANEISRVPDTEKVCVVGLARQLQRLPEQLKKADIFRQHLTFPIPTMTQRKDILKPMLLKMKLVPMPGSSNAVDVYMTHIALRTSGFVARDLKMICRNAGLKSRRTPKTGNVLDEDALTKHFEKLDLAGSDGQKYRDNLIEDLFDTYHLFIDRPIHWSDFEYALDNYQPSQQLEVESTLPKRDWQEVGGYDKIKQRVRQSTLVPLLQPETFMRLGISPPSGLLLYGPSGCGKTMMVQALASKSMMNVISINGPGIFSKYLGETENKIRRLFSTAKKIAPCLVFIDELDAIGSRRGWDGGGDTNGGVNERVLSTLLNEMDGVEGRKGVIVIGCTNRPHQIDDAILRPGRLDQLIYVDMPTFDDRKDIITRVTSGMAVDSDVDASDLAKETDYCTGADLDYLFREAGTAALREDIGTLRIAKRHLDQVLSTISERAKQRVDNGSLECYKKFQNDHSSPILSHSFKYPSGLSYQAPGQAKRCQHPNLNTAKQRSKQEKGPGLAAPGDLHRYISESLKSLELMQKNKVM</sequence>
<dbReference type="STRING" id="4829.A0A163IU18"/>
<dbReference type="AlphaFoldDB" id="A0A163IU18"/>
<evidence type="ECO:0000313" key="8">
    <source>
        <dbReference type="Proteomes" id="UP000078561"/>
    </source>
</evidence>